<reference evidence="3" key="1">
    <citation type="submission" date="2017-02" db="UniProtKB">
        <authorList>
            <consortium name="WormBaseParasite"/>
        </authorList>
    </citation>
    <scope>IDENTIFICATION</scope>
</reference>
<protein>
    <submittedName>
        <fullName evidence="3">Ion_trans domain-containing protein</fullName>
    </submittedName>
</protein>
<sequence length="107" mass="12586">MTVAKVIQKVYAFITPGLRPLIPIGILVAYTLIGAFMFMNVEGPNELRDIEIQQREQDEIFEVISMYRNNNSSALFKLFKLFEIFNCNHLIYLNMFHNLFYNLTMLE</sequence>
<evidence type="ECO:0000313" key="3">
    <source>
        <dbReference type="WBParaSite" id="EEL_0000806301-mRNA-1"/>
    </source>
</evidence>
<organism evidence="2 3">
    <name type="scientific">Elaeophora elaphi</name>
    <dbReference type="NCBI Taxonomy" id="1147741"/>
    <lineage>
        <taxon>Eukaryota</taxon>
        <taxon>Metazoa</taxon>
        <taxon>Ecdysozoa</taxon>
        <taxon>Nematoda</taxon>
        <taxon>Chromadorea</taxon>
        <taxon>Rhabditida</taxon>
        <taxon>Spirurina</taxon>
        <taxon>Spiruromorpha</taxon>
        <taxon>Filarioidea</taxon>
        <taxon>Onchocercidae</taxon>
        <taxon>Elaeophora</taxon>
    </lineage>
</organism>
<evidence type="ECO:0000313" key="2">
    <source>
        <dbReference type="Proteomes" id="UP000050640"/>
    </source>
</evidence>
<keyword evidence="1" id="KW-1133">Transmembrane helix</keyword>
<accession>A0A0R3S0C0</accession>
<feature type="transmembrane region" description="Helical" evidence="1">
    <location>
        <begin position="20"/>
        <end position="39"/>
    </location>
</feature>
<keyword evidence="1" id="KW-0812">Transmembrane</keyword>
<dbReference type="AlphaFoldDB" id="A0A0R3S0C0"/>
<keyword evidence="1" id="KW-0472">Membrane</keyword>
<keyword evidence="2" id="KW-1185">Reference proteome</keyword>
<dbReference type="WBParaSite" id="EEL_0000806301-mRNA-1">
    <property type="protein sequence ID" value="EEL_0000806301-mRNA-1"/>
    <property type="gene ID" value="EEL_0000806301"/>
</dbReference>
<dbReference type="Gene3D" id="1.10.287.70">
    <property type="match status" value="1"/>
</dbReference>
<proteinExistence type="predicted"/>
<name>A0A0R3S0C0_9BILA</name>
<dbReference type="Proteomes" id="UP000050640">
    <property type="component" value="Unplaced"/>
</dbReference>
<evidence type="ECO:0000256" key="1">
    <source>
        <dbReference type="SAM" id="Phobius"/>
    </source>
</evidence>